<evidence type="ECO:0000313" key="2">
    <source>
        <dbReference type="Proteomes" id="UP000604046"/>
    </source>
</evidence>
<dbReference type="OrthoDB" id="10439968at2759"/>
<sequence length="181" mass="20193">MGAVVPRPLPLQDTFRSGILADQAPAKLKLLSLGDWDATVDMVAKAMSGTETSAADPLFDFALGPLLADKSDPRRMEFLRFLAAGILEEDWRYCPSSLGIVGLFEGRLGACCVVRRYERGYRKEQSNWREKLLEFLKPCMPLSPCSRTAVPAEGFDVMDHQGFLHRTYGPDGVDTQLQLRR</sequence>
<accession>A0A812I726</accession>
<reference evidence="1" key="1">
    <citation type="submission" date="2021-02" db="EMBL/GenBank/DDBJ databases">
        <authorList>
            <person name="Dougan E. K."/>
            <person name="Rhodes N."/>
            <person name="Thang M."/>
            <person name="Chan C."/>
        </authorList>
    </citation>
    <scope>NUCLEOTIDE SEQUENCE</scope>
</reference>
<keyword evidence="2" id="KW-1185">Reference proteome</keyword>
<dbReference type="EMBL" id="CAJNDS010000177">
    <property type="protein sequence ID" value="CAE7022617.1"/>
    <property type="molecule type" value="Genomic_DNA"/>
</dbReference>
<proteinExistence type="predicted"/>
<organism evidence="1 2">
    <name type="scientific">Symbiodinium natans</name>
    <dbReference type="NCBI Taxonomy" id="878477"/>
    <lineage>
        <taxon>Eukaryota</taxon>
        <taxon>Sar</taxon>
        <taxon>Alveolata</taxon>
        <taxon>Dinophyceae</taxon>
        <taxon>Suessiales</taxon>
        <taxon>Symbiodiniaceae</taxon>
        <taxon>Symbiodinium</taxon>
    </lineage>
</organism>
<dbReference type="Proteomes" id="UP000604046">
    <property type="component" value="Unassembled WGS sequence"/>
</dbReference>
<dbReference type="AlphaFoldDB" id="A0A812I726"/>
<gene>
    <name evidence="1" type="ORF">SNAT2548_LOCUS2943</name>
</gene>
<evidence type="ECO:0000313" key="1">
    <source>
        <dbReference type="EMBL" id="CAE7022617.1"/>
    </source>
</evidence>
<protein>
    <submittedName>
        <fullName evidence="1">Uncharacterized protein</fullName>
    </submittedName>
</protein>
<name>A0A812I726_9DINO</name>
<feature type="non-terminal residue" evidence="1">
    <location>
        <position position="181"/>
    </location>
</feature>
<comment type="caution">
    <text evidence="1">The sequence shown here is derived from an EMBL/GenBank/DDBJ whole genome shotgun (WGS) entry which is preliminary data.</text>
</comment>